<dbReference type="Proteomes" id="UP000887560">
    <property type="component" value="Unplaced"/>
</dbReference>
<organism evidence="1 2">
    <name type="scientific">Meloidogyne floridensis</name>
    <dbReference type="NCBI Taxonomy" id="298350"/>
    <lineage>
        <taxon>Eukaryota</taxon>
        <taxon>Metazoa</taxon>
        <taxon>Ecdysozoa</taxon>
        <taxon>Nematoda</taxon>
        <taxon>Chromadorea</taxon>
        <taxon>Rhabditida</taxon>
        <taxon>Tylenchina</taxon>
        <taxon>Tylenchomorpha</taxon>
        <taxon>Tylenchoidea</taxon>
        <taxon>Meloidogynidae</taxon>
        <taxon>Meloidogyninae</taxon>
        <taxon>Meloidogyne</taxon>
    </lineage>
</organism>
<sequence length="102" mass="11382">LDALAALSMDGIILSLGQELKVELKNEGEGIEWSEKIIENLNKALEKSKKEEKEYLIGNKINNNNKLLDGEEILIDEEVEVDDLAGEVENDFSLINLSDVPK</sequence>
<name>A0A915NNZ7_9BILA</name>
<reference evidence="2" key="1">
    <citation type="submission" date="2022-11" db="UniProtKB">
        <authorList>
            <consortium name="WormBaseParasite"/>
        </authorList>
    </citation>
    <scope>IDENTIFICATION</scope>
</reference>
<accession>A0A915NNZ7</accession>
<protein>
    <submittedName>
        <fullName evidence="2">Uncharacterized protein</fullName>
    </submittedName>
</protein>
<proteinExistence type="predicted"/>
<evidence type="ECO:0000313" key="2">
    <source>
        <dbReference type="WBParaSite" id="scf7180000420555.g5454"/>
    </source>
</evidence>
<dbReference type="WBParaSite" id="scf7180000420555.g5454">
    <property type="protein sequence ID" value="scf7180000420555.g5454"/>
    <property type="gene ID" value="scf7180000420555.g5454"/>
</dbReference>
<dbReference type="AlphaFoldDB" id="A0A915NNZ7"/>
<evidence type="ECO:0000313" key="1">
    <source>
        <dbReference type="Proteomes" id="UP000887560"/>
    </source>
</evidence>
<keyword evidence="1" id="KW-1185">Reference proteome</keyword>